<dbReference type="InterPro" id="IPR036322">
    <property type="entry name" value="WD40_repeat_dom_sf"/>
</dbReference>
<keyword evidence="6" id="KW-0677">Repeat</keyword>
<dbReference type="InterPro" id="IPR019775">
    <property type="entry name" value="WD40_repeat_CS"/>
</dbReference>
<reference evidence="13 14" key="1">
    <citation type="journal article" date="2013" name="BMC Genomics">
        <title>Reconstruction of the lipid metabolism for the microalga Monoraphidium neglectum from its genome sequence reveals characteristics suitable for biofuel production.</title>
        <authorList>
            <person name="Bogen C."/>
            <person name="Al-Dilaimi A."/>
            <person name="Albersmeier A."/>
            <person name="Wichmann J."/>
            <person name="Grundmann M."/>
            <person name="Rupp O."/>
            <person name="Lauersen K.J."/>
            <person name="Blifernez-Klassen O."/>
            <person name="Kalinowski J."/>
            <person name="Goesmann A."/>
            <person name="Mussgnug J.H."/>
            <person name="Kruse O."/>
        </authorList>
    </citation>
    <scope>NUCLEOTIDE SEQUENCE [LARGE SCALE GENOMIC DNA]</scope>
    <source>
        <strain evidence="13 14">SAG 48.87</strain>
    </source>
</reference>
<evidence type="ECO:0000256" key="6">
    <source>
        <dbReference type="ARBA" id="ARBA00022737"/>
    </source>
</evidence>
<dbReference type="SUPFAM" id="SSF50978">
    <property type="entry name" value="WD40 repeat-like"/>
    <property type="match status" value="1"/>
</dbReference>
<evidence type="ECO:0000256" key="5">
    <source>
        <dbReference type="ARBA" id="ARBA00022574"/>
    </source>
</evidence>
<evidence type="ECO:0000256" key="3">
    <source>
        <dbReference type="ARBA" id="ARBA00022448"/>
    </source>
</evidence>
<feature type="repeat" description="WD" evidence="11">
    <location>
        <begin position="186"/>
        <end position="228"/>
    </location>
</feature>
<keyword evidence="7" id="KW-0653">Protein transport</keyword>
<keyword evidence="13" id="KW-0808">Transferase</keyword>
<feature type="domain" description="EIPR1-like beta-propeller" evidence="12">
    <location>
        <begin position="150"/>
        <end position="262"/>
    </location>
</feature>
<dbReference type="KEGG" id="mng:MNEG_12810"/>
<dbReference type="GeneID" id="25730210"/>
<dbReference type="GO" id="GO:0016746">
    <property type="term" value="F:acyltransferase activity"/>
    <property type="evidence" value="ECO:0007669"/>
    <property type="project" value="UniProtKB-KW"/>
</dbReference>
<name>A0A0D2M139_9CHLO</name>
<dbReference type="Proteomes" id="UP000054498">
    <property type="component" value="Unassembled WGS sequence"/>
</dbReference>
<comment type="similarity">
    <text evidence="9">Belongs to the WD repeat peroxin-7 family.</text>
</comment>
<keyword evidence="3" id="KW-0813">Transport</keyword>
<keyword evidence="5 11" id="KW-0853">WD repeat</keyword>
<dbReference type="PROSITE" id="PS00678">
    <property type="entry name" value="WD_REPEATS_1"/>
    <property type="match status" value="1"/>
</dbReference>
<dbReference type="PROSITE" id="PS50082">
    <property type="entry name" value="WD_REPEATS_2"/>
    <property type="match status" value="4"/>
</dbReference>
<dbReference type="Gene3D" id="2.130.10.10">
    <property type="entry name" value="YVTN repeat-like/Quinoprotein amine dehydrogenase"/>
    <property type="match status" value="1"/>
</dbReference>
<evidence type="ECO:0000256" key="9">
    <source>
        <dbReference type="ARBA" id="ARBA00024017"/>
    </source>
</evidence>
<feature type="repeat" description="WD" evidence="11">
    <location>
        <begin position="100"/>
        <end position="142"/>
    </location>
</feature>
<sequence>MPRFHTTFNGYSVKFSPFVESRLAVATAQNFGIIGNGRLHVLESTPAGLVEAAAFDTADGLYDVVWSEENENILVGACGDGSIKLYDLAAPSQANPLRSLQEHRRECCCVSWNGRQRDLFLSSSWDDTVKLWSTQRPGSLQTFTGHTYCVYHVAWSPHHSDVFLSASGDTSVRLWDLRQPLPTLLLPAHAFEVLSADWCKYNDCIIATGSIDKSIKIWDVRQPQRELATLLGHNYAVRRVVFSPHAESVLASCSYDMTVRLWDWRAGAGIGGGGGGGAQLRAWDHHSEFAVGLDMSLLQEGVIASSGWDEWTNVWHMSGGP</sequence>
<dbReference type="PROSITE" id="PS50294">
    <property type="entry name" value="WD_REPEATS_REGION"/>
    <property type="match status" value="3"/>
</dbReference>
<dbReference type="InterPro" id="IPR001680">
    <property type="entry name" value="WD40_rpt"/>
</dbReference>
<evidence type="ECO:0000256" key="7">
    <source>
        <dbReference type="ARBA" id="ARBA00022927"/>
    </source>
</evidence>
<accession>A0A0D2M139</accession>
<feature type="repeat" description="WD" evidence="11">
    <location>
        <begin position="143"/>
        <end position="178"/>
    </location>
</feature>
<dbReference type="GO" id="GO:0005782">
    <property type="term" value="C:peroxisomal matrix"/>
    <property type="evidence" value="ECO:0007669"/>
    <property type="project" value="UniProtKB-SubCell"/>
</dbReference>
<dbReference type="GO" id="GO:0005829">
    <property type="term" value="C:cytosol"/>
    <property type="evidence" value="ECO:0007669"/>
    <property type="project" value="UniProtKB-SubCell"/>
</dbReference>
<comment type="subcellular location">
    <subcellularLocation>
        <location evidence="2">Cytoplasm</location>
        <location evidence="2">Cytosol</location>
    </subcellularLocation>
    <subcellularLocation>
        <location evidence="1">Peroxisome matrix</location>
    </subcellularLocation>
</comment>
<dbReference type="InterPro" id="IPR020472">
    <property type="entry name" value="WD40_PAC1"/>
</dbReference>
<dbReference type="SMART" id="SM00320">
    <property type="entry name" value="WD40"/>
    <property type="match status" value="6"/>
</dbReference>
<organism evidence="13 14">
    <name type="scientific">Monoraphidium neglectum</name>
    <dbReference type="NCBI Taxonomy" id="145388"/>
    <lineage>
        <taxon>Eukaryota</taxon>
        <taxon>Viridiplantae</taxon>
        <taxon>Chlorophyta</taxon>
        <taxon>core chlorophytes</taxon>
        <taxon>Chlorophyceae</taxon>
        <taxon>CS clade</taxon>
        <taxon>Sphaeropleales</taxon>
        <taxon>Selenastraceae</taxon>
        <taxon>Monoraphidium</taxon>
    </lineage>
</organism>
<keyword evidence="4" id="KW-0963">Cytoplasm</keyword>
<evidence type="ECO:0000256" key="2">
    <source>
        <dbReference type="ARBA" id="ARBA00004514"/>
    </source>
</evidence>
<evidence type="ECO:0000259" key="12">
    <source>
        <dbReference type="Pfam" id="PF23609"/>
    </source>
</evidence>
<dbReference type="Pfam" id="PF00400">
    <property type="entry name" value="WD40"/>
    <property type="match status" value="2"/>
</dbReference>
<keyword evidence="14" id="KW-1185">Reference proteome</keyword>
<keyword evidence="8" id="KW-0576">Peroxisome</keyword>
<dbReference type="Pfam" id="PF23609">
    <property type="entry name" value="Beta-prop_EIPR1"/>
    <property type="match status" value="1"/>
</dbReference>
<dbReference type="InterPro" id="IPR015943">
    <property type="entry name" value="WD40/YVTN_repeat-like_dom_sf"/>
</dbReference>
<evidence type="ECO:0000313" key="14">
    <source>
        <dbReference type="Proteomes" id="UP000054498"/>
    </source>
</evidence>
<feature type="repeat" description="WD" evidence="11">
    <location>
        <begin position="230"/>
        <end position="263"/>
    </location>
</feature>
<evidence type="ECO:0000256" key="11">
    <source>
        <dbReference type="PROSITE-ProRule" id="PRU00221"/>
    </source>
</evidence>
<dbReference type="GO" id="GO:0005053">
    <property type="term" value="F:peroxisome matrix targeting signal-2 binding"/>
    <property type="evidence" value="ECO:0007669"/>
    <property type="project" value="InterPro"/>
</dbReference>
<dbReference type="STRING" id="145388.A0A0D2M139"/>
<evidence type="ECO:0000256" key="8">
    <source>
        <dbReference type="ARBA" id="ARBA00023140"/>
    </source>
</evidence>
<dbReference type="GO" id="GO:0016558">
    <property type="term" value="P:protein import into peroxisome matrix"/>
    <property type="evidence" value="ECO:0007669"/>
    <property type="project" value="InterPro"/>
</dbReference>
<dbReference type="EMBL" id="KK103670">
    <property type="protein sequence ID" value="KIY95151.1"/>
    <property type="molecule type" value="Genomic_DNA"/>
</dbReference>
<evidence type="ECO:0000313" key="13">
    <source>
        <dbReference type="EMBL" id="KIY95151.1"/>
    </source>
</evidence>
<dbReference type="PANTHER" id="PTHR46027">
    <property type="entry name" value="PEROXISOMAL TARGETING SIGNAL 2 RECEPTOR"/>
    <property type="match status" value="1"/>
</dbReference>
<proteinExistence type="inferred from homology"/>
<dbReference type="RefSeq" id="XP_013894171.1">
    <property type="nucleotide sequence ID" value="XM_014038717.1"/>
</dbReference>
<dbReference type="PANTHER" id="PTHR46027:SF1">
    <property type="entry name" value="PEROXISOMAL TARGETING SIGNAL 2 RECEPTOR"/>
    <property type="match status" value="1"/>
</dbReference>
<dbReference type="InterPro" id="IPR059104">
    <property type="entry name" value="Beta-prop_EIPR1-like"/>
</dbReference>
<keyword evidence="13" id="KW-0012">Acyltransferase</keyword>
<gene>
    <name evidence="13" type="ORF">MNEG_12810</name>
</gene>
<protein>
    <recommendedName>
        <fullName evidence="10">Peroxin-7</fullName>
    </recommendedName>
</protein>
<dbReference type="AlphaFoldDB" id="A0A0D2M139"/>
<evidence type="ECO:0000256" key="1">
    <source>
        <dbReference type="ARBA" id="ARBA00004253"/>
    </source>
</evidence>
<evidence type="ECO:0000256" key="4">
    <source>
        <dbReference type="ARBA" id="ARBA00022490"/>
    </source>
</evidence>
<dbReference type="PRINTS" id="PR00320">
    <property type="entry name" value="GPROTEINBRPT"/>
</dbReference>
<dbReference type="OrthoDB" id="273771at2759"/>
<evidence type="ECO:0000256" key="10">
    <source>
        <dbReference type="ARBA" id="ARBA00032565"/>
    </source>
</evidence>
<dbReference type="InterPro" id="IPR044536">
    <property type="entry name" value="PEX7"/>
</dbReference>